<dbReference type="InterPro" id="IPR027065">
    <property type="entry name" value="Lon_Prtase"/>
</dbReference>
<evidence type="ECO:0000313" key="22">
    <source>
        <dbReference type="EMBL" id="NYJ02168.1"/>
    </source>
</evidence>
<comment type="function">
    <text evidence="10 14">ATP-dependent serine protease that mediates the selective degradation of mutant and abnormal proteins as well as certain short-lived regulatory proteins. Required for cellular homeostasis and for survival from DNA damage and developmental changes induced by stress. Degrades polypeptides processively to yield small peptide fragments that are 5 to 10 amino acids long. Binds to DNA in a double-stranded, site-specific manner.</text>
</comment>
<evidence type="ECO:0000256" key="7">
    <source>
        <dbReference type="ARBA" id="ARBA00022840"/>
    </source>
</evidence>
<gene>
    <name evidence="14" type="primary">lon</name>
    <name evidence="22" type="ORF">HNR19_002866</name>
</gene>
<evidence type="ECO:0000256" key="17">
    <source>
        <dbReference type="PIRSR" id="PIRSR001174-2"/>
    </source>
</evidence>
<dbReference type="PRINTS" id="PR00830">
    <property type="entry name" value="ENDOLAPTASE"/>
</dbReference>
<comment type="catalytic activity">
    <reaction evidence="9 14 15 18">
        <text>Hydrolysis of proteins in presence of ATP.</text>
        <dbReference type="EC" id="3.4.21.53"/>
    </reaction>
</comment>
<comment type="induction">
    <text evidence="14">By heat shock.</text>
</comment>
<comment type="similarity">
    <text evidence="14 15 18 19">Belongs to the peptidase S16 family.</text>
</comment>
<evidence type="ECO:0000256" key="5">
    <source>
        <dbReference type="ARBA" id="ARBA00022801"/>
    </source>
</evidence>
<dbReference type="EMBL" id="JACCFP010000001">
    <property type="protein sequence ID" value="NYJ02168.1"/>
    <property type="molecule type" value="Genomic_DNA"/>
</dbReference>
<dbReference type="PIRSF" id="PIRSF001174">
    <property type="entry name" value="Lon_proteas"/>
    <property type="match status" value="1"/>
</dbReference>
<keyword evidence="6 14" id="KW-0720">Serine protease</keyword>
<dbReference type="FunFam" id="3.40.50.300:FF:000021">
    <property type="entry name" value="Lon protease homolog"/>
    <property type="match status" value="1"/>
</dbReference>
<dbReference type="AlphaFoldDB" id="A0A853C6R5"/>
<dbReference type="Proteomes" id="UP000530424">
    <property type="component" value="Unassembled WGS sequence"/>
</dbReference>
<dbReference type="GO" id="GO:0004176">
    <property type="term" value="F:ATP-dependent peptidase activity"/>
    <property type="evidence" value="ECO:0007669"/>
    <property type="project" value="UniProtKB-UniRule"/>
</dbReference>
<dbReference type="InterPro" id="IPR008269">
    <property type="entry name" value="Lon_proteolytic"/>
</dbReference>
<keyword evidence="5 14" id="KW-0378">Hydrolase</keyword>
<reference evidence="22 23" key="1">
    <citation type="submission" date="2020-07" db="EMBL/GenBank/DDBJ databases">
        <title>Sequencing the genomes of 1000 actinobacteria strains.</title>
        <authorList>
            <person name="Klenk H.-P."/>
        </authorList>
    </citation>
    <scope>NUCLEOTIDE SEQUENCE [LARGE SCALE GENOMIC DNA]</scope>
    <source>
        <strain evidence="22 23">DSM 103833</strain>
    </source>
</reference>
<dbReference type="InterPro" id="IPR015947">
    <property type="entry name" value="PUA-like_sf"/>
</dbReference>
<dbReference type="RefSeq" id="WP_179668573.1">
    <property type="nucleotide sequence ID" value="NZ_JACCFP010000001.1"/>
</dbReference>
<dbReference type="Pfam" id="PF00004">
    <property type="entry name" value="AAA"/>
    <property type="match status" value="1"/>
</dbReference>
<evidence type="ECO:0000256" key="1">
    <source>
        <dbReference type="ARBA" id="ARBA00004496"/>
    </source>
</evidence>
<keyword evidence="8 14" id="KW-0346">Stress response</keyword>
<protein>
    <recommendedName>
        <fullName evidence="12 14">Lon protease</fullName>
        <ecNumber evidence="11 14">3.4.21.53</ecNumber>
    </recommendedName>
    <alternativeName>
        <fullName evidence="13 14">ATP-dependent protease La</fullName>
    </alternativeName>
</protein>
<dbReference type="CDD" id="cd19500">
    <property type="entry name" value="RecA-like_Lon"/>
    <property type="match status" value="1"/>
</dbReference>
<dbReference type="Pfam" id="PF02190">
    <property type="entry name" value="LON_substr_bdg"/>
    <property type="match status" value="1"/>
</dbReference>
<dbReference type="PANTHER" id="PTHR10046">
    <property type="entry name" value="ATP DEPENDENT LON PROTEASE FAMILY MEMBER"/>
    <property type="match status" value="1"/>
</dbReference>
<dbReference type="InterPro" id="IPR020568">
    <property type="entry name" value="Ribosomal_Su5_D2-typ_SF"/>
</dbReference>
<dbReference type="InterPro" id="IPR008268">
    <property type="entry name" value="Peptidase_S16_AS"/>
</dbReference>
<evidence type="ECO:0000259" key="20">
    <source>
        <dbReference type="PROSITE" id="PS51786"/>
    </source>
</evidence>
<evidence type="ECO:0000256" key="15">
    <source>
        <dbReference type="PIRNR" id="PIRNR001174"/>
    </source>
</evidence>
<feature type="active site" evidence="14 16">
    <location>
        <position position="670"/>
    </location>
</feature>
<evidence type="ECO:0000256" key="4">
    <source>
        <dbReference type="ARBA" id="ARBA00022741"/>
    </source>
</evidence>
<evidence type="ECO:0000256" key="12">
    <source>
        <dbReference type="ARBA" id="ARBA00071934"/>
    </source>
</evidence>
<dbReference type="GO" id="GO:0006515">
    <property type="term" value="P:protein quality control for misfolded or incompletely synthesized proteins"/>
    <property type="evidence" value="ECO:0007669"/>
    <property type="project" value="UniProtKB-UniRule"/>
</dbReference>
<keyword evidence="2 14" id="KW-0963">Cytoplasm</keyword>
<feature type="domain" description="Lon N-terminal" evidence="21">
    <location>
        <begin position="6"/>
        <end position="189"/>
    </location>
</feature>
<dbReference type="Gene3D" id="1.20.58.1480">
    <property type="match status" value="1"/>
</dbReference>
<keyword evidence="4 14" id="KW-0547">Nucleotide-binding</keyword>
<keyword evidence="7 14" id="KW-0067">ATP-binding</keyword>
<dbReference type="InterPro" id="IPR003959">
    <property type="entry name" value="ATPase_AAA_core"/>
</dbReference>
<comment type="subcellular location">
    <subcellularLocation>
        <location evidence="1 14 15">Cytoplasm</location>
    </subcellularLocation>
</comment>
<dbReference type="PROSITE" id="PS01046">
    <property type="entry name" value="LON_SER"/>
    <property type="match status" value="1"/>
</dbReference>
<accession>A0A853C6R5</accession>
<evidence type="ECO:0000256" key="14">
    <source>
        <dbReference type="HAMAP-Rule" id="MF_01973"/>
    </source>
</evidence>
<sequence length="775" mass="83281">MSLRRLPLLLLDDVVLLPGMVVPIELDETAQAAVDAARAADLDEILVAPRLDDRYASYGVVAALEKVGKFRGGGPAALLRTGGRARIGSGVTGPGAALWVEVEPVETPAPTARVRELAADYKKLVVAVLQKREAWQIIDGVNGIDDPSALADTAGWAPYLSNDRKRELLETPDVEQRLELLVEWTRDFLAENEVNDKISEDVRESVEKRNREYLLREQLRAIRKELGEDEDGEGTGSPGDYRARVEAADLPEAVREAALREVDKLERSSDQSPEGGWIRTWLDTVLDLPWNERTADRTSLTDARAVLDADHHGLDEVKERIVEFLGVRARREERGLSVVGGRGSGAVILLAGPPGVGKTSLGESVARALGRKFVRVALGGVRDEAEIRGHRRTYVGALPGRIVRAIKEAGTMNPVVLLDEVDKVGSDFRGDPAAALLEVLDPAQNHTFRDHYLELDLDLSDVLFIATANVLETIPSALLDRMELVTIDGYTEEEKVAIARDFLVPRQLERAAVTAEEVVVTDDALRELAANYTREAGVRVLERLLAKAFRKAALGELPTTIDEAALKELVGKPRFTPEAHERTSVPGVASGLAVTGMGGDVLYIEASTLPGDKGGLTITGQLGDVMKESAQIALSYVRAHADELGIAPELLDRPLHLHVPAGAVPKDGPSAGVTMTTALVSLLTGRTVRGEVGMTGEVSLTGRVLPIGGVKQKLLAAQRAGLTEVYLPQRNAPDLDDVPAEVLDAVTVHLVSDVREILGTAIAPATVDAAATTAA</sequence>
<dbReference type="Gene3D" id="3.40.50.300">
    <property type="entry name" value="P-loop containing nucleotide triphosphate hydrolases"/>
    <property type="match status" value="1"/>
</dbReference>
<dbReference type="EC" id="3.4.21.53" evidence="11 14"/>
<proteinExistence type="evidence at transcript level"/>
<name>A0A853C6R5_9ACTN</name>
<dbReference type="InterPro" id="IPR014721">
    <property type="entry name" value="Ribsml_uS5_D2-typ_fold_subgr"/>
</dbReference>
<evidence type="ECO:0000256" key="11">
    <source>
        <dbReference type="ARBA" id="ARBA00066743"/>
    </source>
</evidence>
<dbReference type="Gene3D" id="1.10.8.60">
    <property type="match status" value="1"/>
</dbReference>
<dbReference type="InterPro" id="IPR054594">
    <property type="entry name" value="Lon_lid"/>
</dbReference>
<dbReference type="InterPro" id="IPR003593">
    <property type="entry name" value="AAA+_ATPase"/>
</dbReference>
<dbReference type="SUPFAM" id="SSF88697">
    <property type="entry name" value="PUA domain-like"/>
    <property type="match status" value="1"/>
</dbReference>
<dbReference type="InterPro" id="IPR027417">
    <property type="entry name" value="P-loop_NTPase"/>
</dbReference>
<dbReference type="Gene3D" id="1.20.5.5270">
    <property type="match status" value="1"/>
</dbReference>
<dbReference type="NCBIfam" id="TIGR00763">
    <property type="entry name" value="lon"/>
    <property type="match status" value="1"/>
</dbReference>
<dbReference type="Gene3D" id="2.30.130.40">
    <property type="entry name" value="LON domain-like"/>
    <property type="match status" value="1"/>
</dbReference>
<evidence type="ECO:0000256" key="8">
    <source>
        <dbReference type="ARBA" id="ARBA00023016"/>
    </source>
</evidence>
<evidence type="ECO:0000256" key="6">
    <source>
        <dbReference type="ARBA" id="ARBA00022825"/>
    </source>
</evidence>
<dbReference type="SMART" id="SM00382">
    <property type="entry name" value="AAA"/>
    <property type="match status" value="1"/>
</dbReference>
<dbReference type="GO" id="GO:0005524">
    <property type="term" value="F:ATP binding"/>
    <property type="evidence" value="ECO:0007669"/>
    <property type="project" value="UniProtKB-UniRule"/>
</dbReference>
<evidence type="ECO:0000256" key="10">
    <source>
        <dbReference type="ARBA" id="ARBA00053875"/>
    </source>
</evidence>
<dbReference type="GO" id="GO:0016887">
    <property type="term" value="F:ATP hydrolysis activity"/>
    <property type="evidence" value="ECO:0007669"/>
    <property type="project" value="UniProtKB-UniRule"/>
</dbReference>
<evidence type="ECO:0000256" key="3">
    <source>
        <dbReference type="ARBA" id="ARBA00022670"/>
    </source>
</evidence>
<organism evidence="22 23">
    <name type="scientific">Nocardioides thalensis</name>
    <dbReference type="NCBI Taxonomy" id="1914755"/>
    <lineage>
        <taxon>Bacteria</taxon>
        <taxon>Bacillati</taxon>
        <taxon>Actinomycetota</taxon>
        <taxon>Actinomycetes</taxon>
        <taxon>Propionibacteriales</taxon>
        <taxon>Nocardioidaceae</taxon>
        <taxon>Nocardioides</taxon>
    </lineage>
</organism>
<dbReference type="PROSITE" id="PS51786">
    <property type="entry name" value="LON_PROTEOLYTIC"/>
    <property type="match status" value="1"/>
</dbReference>
<evidence type="ECO:0000256" key="19">
    <source>
        <dbReference type="RuleBase" id="RU000591"/>
    </source>
</evidence>
<dbReference type="InterPro" id="IPR004815">
    <property type="entry name" value="Lon_bac/euk-typ"/>
</dbReference>
<evidence type="ECO:0000256" key="16">
    <source>
        <dbReference type="PIRSR" id="PIRSR001174-1"/>
    </source>
</evidence>
<dbReference type="Pfam" id="PF05362">
    <property type="entry name" value="Lon_C"/>
    <property type="match status" value="1"/>
</dbReference>
<dbReference type="SUPFAM" id="SSF52540">
    <property type="entry name" value="P-loop containing nucleoside triphosphate hydrolases"/>
    <property type="match status" value="1"/>
</dbReference>
<keyword evidence="23" id="KW-1185">Reference proteome</keyword>
<comment type="caution">
    <text evidence="22">The sequence shown here is derived from an EMBL/GenBank/DDBJ whole genome shotgun (WGS) entry which is preliminary data.</text>
</comment>
<keyword evidence="3 14" id="KW-0645">Protease</keyword>
<dbReference type="Gene3D" id="3.30.230.10">
    <property type="match status" value="1"/>
</dbReference>
<dbReference type="Pfam" id="PF22667">
    <property type="entry name" value="Lon_lid"/>
    <property type="match status" value="1"/>
</dbReference>
<dbReference type="SMART" id="SM00464">
    <property type="entry name" value="LON"/>
    <property type="match status" value="1"/>
</dbReference>
<dbReference type="HAMAP" id="MF_01973">
    <property type="entry name" value="lon_bact"/>
    <property type="match status" value="1"/>
</dbReference>
<dbReference type="InterPro" id="IPR003111">
    <property type="entry name" value="Lon_prtase_N"/>
</dbReference>
<dbReference type="SUPFAM" id="SSF54211">
    <property type="entry name" value="Ribosomal protein S5 domain 2-like"/>
    <property type="match status" value="1"/>
</dbReference>
<dbReference type="GO" id="GO:0004252">
    <property type="term" value="F:serine-type endopeptidase activity"/>
    <property type="evidence" value="ECO:0007669"/>
    <property type="project" value="UniProtKB-UniRule"/>
</dbReference>
<comment type="subunit">
    <text evidence="14 15">Homohexamer. Organized in a ring with a central cavity.</text>
</comment>
<feature type="binding site" evidence="14 17">
    <location>
        <begin position="352"/>
        <end position="359"/>
    </location>
    <ligand>
        <name>ATP</name>
        <dbReference type="ChEBI" id="CHEBI:30616"/>
    </ligand>
</feature>
<feature type="active site" evidence="14 16">
    <location>
        <position position="713"/>
    </location>
</feature>
<dbReference type="GO" id="GO:0005737">
    <property type="term" value="C:cytoplasm"/>
    <property type="evidence" value="ECO:0007669"/>
    <property type="project" value="UniProtKB-SubCell"/>
</dbReference>
<evidence type="ECO:0000259" key="21">
    <source>
        <dbReference type="PROSITE" id="PS51787"/>
    </source>
</evidence>
<evidence type="ECO:0000256" key="2">
    <source>
        <dbReference type="ARBA" id="ARBA00022490"/>
    </source>
</evidence>
<dbReference type="InterPro" id="IPR027543">
    <property type="entry name" value="Lon_bac"/>
</dbReference>
<evidence type="ECO:0000256" key="13">
    <source>
        <dbReference type="ARBA" id="ARBA00082722"/>
    </source>
</evidence>
<feature type="domain" description="Lon proteolytic" evidence="20">
    <location>
        <begin position="583"/>
        <end position="764"/>
    </location>
</feature>
<dbReference type="InterPro" id="IPR046336">
    <property type="entry name" value="Lon_prtase_N_sf"/>
</dbReference>
<dbReference type="PROSITE" id="PS51787">
    <property type="entry name" value="LON_N"/>
    <property type="match status" value="1"/>
</dbReference>
<evidence type="ECO:0000256" key="18">
    <source>
        <dbReference type="PROSITE-ProRule" id="PRU01122"/>
    </source>
</evidence>
<dbReference type="GO" id="GO:0034605">
    <property type="term" value="P:cellular response to heat"/>
    <property type="evidence" value="ECO:0007669"/>
    <property type="project" value="UniProtKB-UniRule"/>
</dbReference>
<dbReference type="GO" id="GO:0043565">
    <property type="term" value="F:sequence-specific DNA binding"/>
    <property type="evidence" value="ECO:0007669"/>
    <property type="project" value="UniProtKB-UniRule"/>
</dbReference>
<evidence type="ECO:0000256" key="9">
    <source>
        <dbReference type="ARBA" id="ARBA00050665"/>
    </source>
</evidence>
<evidence type="ECO:0000313" key="23">
    <source>
        <dbReference type="Proteomes" id="UP000530424"/>
    </source>
</evidence>